<accession>A0A9P5Q2M1</accession>
<evidence type="ECO:0000313" key="1">
    <source>
        <dbReference type="EMBL" id="KAF9077234.1"/>
    </source>
</evidence>
<name>A0A9P5Q2M1_9AGAR</name>
<dbReference type="EMBL" id="JADNRY010000004">
    <property type="protein sequence ID" value="KAF9077234.1"/>
    <property type="molecule type" value="Genomic_DNA"/>
</dbReference>
<reference evidence="1" key="1">
    <citation type="submission" date="2020-11" db="EMBL/GenBank/DDBJ databases">
        <authorList>
            <consortium name="DOE Joint Genome Institute"/>
            <person name="Ahrendt S."/>
            <person name="Riley R."/>
            <person name="Andreopoulos W."/>
            <person name="Labutti K."/>
            <person name="Pangilinan J."/>
            <person name="Ruiz-Duenas F.J."/>
            <person name="Barrasa J.M."/>
            <person name="Sanchez-Garcia M."/>
            <person name="Camarero S."/>
            <person name="Miyauchi S."/>
            <person name="Serrano A."/>
            <person name="Linde D."/>
            <person name="Babiker R."/>
            <person name="Drula E."/>
            <person name="Ayuso-Fernandez I."/>
            <person name="Pacheco R."/>
            <person name="Padilla G."/>
            <person name="Ferreira P."/>
            <person name="Barriuso J."/>
            <person name="Kellner H."/>
            <person name="Castanera R."/>
            <person name="Alfaro M."/>
            <person name="Ramirez L."/>
            <person name="Pisabarro A.G."/>
            <person name="Kuo A."/>
            <person name="Tritt A."/>
            <person name="Lipzen A."/>
            <person name="He G."/>
            <person name="Yan M."/>
            <person name="Ng V."/>
            <person name="Cullen D."/>
            <person name="Martin F."/>
            <person name="Rosso M.-N."/>
            <person name="Henrissat B."/>
            <person name="Hibbett D."/>
            <person name="Martinez A.T."/>
            <person name="Grigoriev I.V."/>
        </authorList>
    </citation>
    <scope>NUCLEOTIDE SEQUENCE</scope>
    <source>
        <strain evidence="1">AH 40177</strain>
    </source>
</reference>
<dbReference type="AlphaFoldDB" id="A0A9P5Q2M1"/>
<protein>
    <submittedName>
        <fullName evidence="1">Uncharacterized protein</fullName>
    </submittedName>
</protein>
<keyword evidence="2" id="KW-1185">Reference proteome</keyword>
<dbReference type="Proteomes" id="UP000772434">
    <property type="component" value="Unassembled WGS sequence"/>
</dbReference>
<feature type="non-terminal residue" evidence="1">
    <location>
        <position position="1"/>
    </location>
</feature>
<gene>
    <name evidence="1" type="ORF">BDP27DRAFT_1312059</name>
</gene>
<organism evidence="1 2">
    <name type="scientific">Rhodocollybia butyracea</name>
    <dbReference type="NCBI Taxonomy" id="206335"/>
    <lineage>
        <taxon>Eukaryota</taxon>
        <taxon>Fungi</taxon>
        <taxon>Dikarya</taxon>
        <taxon>Basidiomycota</taxon>
        <taxon>Agaricomycotina</taxon>
        <taxon>Agaricomycetes</taxon>
        <taxon>Agaricomycetidae</taxon>
        <taxon>Agaricales</taxon>
        <taxon>Marasmiineae</taxon>
        <taxon>Omphalotaceae</taxon>
        <taxon>Rhodocollybia</taxon>
    </lineage>
</organism>
<comment type="caution">
    <text evidence="1">The sequence shown here is derived from an EMBL/GenBank/DDBJ whole genome shotgun (WGS) entry which is preliminary data.</text>
</comment>
<proteinExistence type="predicted"/>
<evidence type="ECO:0000313" key="2">
    <source>
        <dbReference type="Proteomes" id="UP000772434"/>
    </source>
</evidence>
<dbReference type="OrthoDB" id="2874010at2759"/>
<sequence>MEPLYDLAQIENWKYYMPSSQGYLPPARIKGLEKVREGLQEYTGDLRLYSLPMTMLFTVINPPHPGIKIDKDFVSIPLPVRDFKEFRIHGQDILEFPSSRIQVQNPHWEKFIGTNAIRSLYQMQIKTFRPPKLILHSFTIQTGKVLHSTRTEQSASNGRHFASIIVILPSHSTAITLSLKYGNFSAAQSFTLVKDLLFCNHVYTFYTGIGTLDIRSQDHFCYFTYHLFAHEAAPTPMLSGITPVVPELRDLFRDWRARRFAGDQVPPFVLVMFQQIYSGREGLCEKDEFLLRHLAPLARAYGFRMEIVNLKNQETSEHRFQDKRKEYVYNTDLGALAEELKMENGDNYRTNTWVTGFRDLGNNSIQSYDKSILRAIERDIVTGAYISHHGMINAQIPLRDADIPEDTMYEMTVSLTHTRILSFLMIRPEELDMNEGEAPRFLKAAKDVG</sequence>